<dbReference type="PANTHER" id="PTHR45036">
    <property type="entry name" value="METHYLTRANSFERASE LIKE 7B"/>
    <property type="match status" value="1"/>
</dbReference>
<dbReference type="SUPFAM" id="SSF53335">
    <property type="entry name" value="S-adenosyl-L-methionine-dependent methyltransferases"/>
    <property type="match status" value="1"/>
</dbReference>
<dbReference type="EMBL" id="CP089291">
    <property type="protein sequence ID" value="UOF90902.1"/>
    <property type="molecule type" value="Genomic_DNA"/>
</dbReference>
<dbReference type="Gene3D" id="3.40.50.150">
    <property type="entry name" value="Vaccinia Virus protein VP39"/>
    <property type="match status" value="1"/>
</dbReference>
<evidence type="ECO:0000259" key="1">
    <source>
        <dbReference type="Pfam" id="PF08241"/>
    </source>
</evidence>
<name>A0ABY4CK64_9BACL</name>
<gene>
    <name evidence="2" type="ORF">LSG31_01030</name>
</gene>
<organism evidence="2 3">
    <name type="scientific">Fodinisporobacter ferrooxydans</name>
    <dbReference type="NCBI Taxonomy" id="2901836"/>
    <lineage>
        <taxon>Bacteria</taxon>
        <taxon>Bacillati</taxon>
        <taxon>Bacillota</taxon>
        <taxon>Bacilli</taxon>
        <taxon>Bacillales</taxon>
        <taxon>Alicyclobacillaceae</taxon>
        <taxon>Fodinisporobacter</taxon>
    </lineage>
</organism>
<keyword evidence="2" id="KW-0489">Methyltransferase</keyword>
<dbReference type="GO" id="GO:0008168">
    <property type="term" value="F:methyltransferase activity"/>
    <property type="evidence" value="ECO:0007669"/>
    <property type="project" value="UniProtKB-KW"/>
</dbReference>
<keyword evidence="3" id="KW-1185">Reference proteome</keyword>
<dbReference type="InterPro" id="IPR029063">
    <property type="entry name" value="SAM-dependent_MTases_sf"/>
</dbReference>
<reference evidence="2" key="1">
    <citation type="submission" date="2021-12" db="EMBL/GenBank/DDBJ databases">
        <title>Alicyclobacillaceae gen. nov., sp. nov., isolated from chalcocite enrichment system.</title>
        <authorList>
            <person name="Jiang Z."/>
        </authorList>
    </citation>
    <scope>NUCLEOTIDE SEQUENCE</scope>
    <source>
        <strain evidence="2">MYW30-H2</strain>
    </source>
</reference>
<proteinExistence type="predicted"/>
<dbReference type="InterPro" id="IPR052356">
    <property type="entry name" value="Thiol_S-MT"/>
</dbReference>
<keyword evidence="2" id="KW-0808">Transferase</keyword>
<dbReference type="InterPro" id="IPR013216">
    <property type="entry name" value="Methyltransf_11"/>
</dbReference>
<dbReference type="CDD" id="cd02440">
    <property type="entry name" value="AdoMet_MTases"/>
    <property type="match status" value="1"/>
</dbReference>
<protein>
    <submittedName>
        <fullName evidence="2">Class I SAM-dependent methyltransferase</fullName>
    </submittedName>
</protein>
<evidence type="ECO:0000313" key="2">
    <source>
        <dbReference type="EMBL" id="UOF90902.1"/>
    </source>
</evidence>
<sequence>MGKWFPVVYDCVMEPLEKRFIRDIRKQLIGKAEGNVLEIGSGTGANFHYYDHELVEHVMTIEPSQRMREQALQKAKRASVPIEILPAKGEDLPFSDNMFDTVVGTLVLCTIADPMRALGEIRRVCKPGGKVLLFEHVRLNDPPMLGKIQDWLTPVWKRLCDGCHLNRNTLEMAKQSGLEIIDTEAYHNQLFLFIEALNRK</sequence>
<dbReference type="RefSeq" id="WP_347437597.1">
    <property type="nucleotide sequence ID" value="NZ_CP089291.1"/>
</dbReference>
<feature type="domain" description="Methyltransferase type 11" evidence="1">
    <location>
        <begin position="37"/>
        <end position="132"/>
    </location>
</feature>
<dbReference type="GO" id="GO:0032259">
    <property type="term" value="P:methylation"/>
    <property type="evidence" value="ECO:0007669"/>
    <property type="project" value="UniProtKB-KW"/>
</dbReference>
<dbReference type="Proteomes" id="UP000830167">
    <property type="component" value="Chromosome"/>
</dbReference>
<dbReference type="Pfam" id="PF08241">
    <property type="entry name" value="Methyltransf_11"/>
    <property type="match status" value="1"/>
</dbReference>
<dbReference type="PANTHER" id="PTHR45036:SF1">
    <property type="entry name" value="METHYLTRANSFERASE LIKE 7A"/>
    <property type="match status" value="1"/>
</dbReference>
<accession>A0ABY4CK64</accession>
<evidence type="ECO:0000313" key="3">
    <source>
        <dbReference type="Proteomes" id="UP000830167"/>
    </source>
</evidence>